<protein>
    <submittedName>
        <fullName evidence="1">Uncharacterized protein</fullName>
    </submittedName>
</protein>
<reference evidence="1" key="1">
    <citation type="journal article" date="2019" name="bioRxiv">
        <title>The Genome of the Zebra Mussel, Dreissena polymorpha: A Resource for Invasive Species Research.</title>
        <authorList>
            <person name="McCartney M.A."/>
            <person name="Auch B."/>
            <person name="Kono T."/>
            <person name="Mallez S."/>
            <person name="Zhang Y."/>
            <person name="Obille A."/>
            <person name="Becker A."/>
            <person name="Abrahante J.E."/>
            <person name="Garbe J."/>
            <person name="Badalamenti J.P."/>
            <person name="Herman A."/>
            <person name="Mangelson H."/>
            <person name="Liachko I."/>
            <person name="Sullivan S."/>
            <person name="Sone E.D."/>
            <person name="Koren S."/>
            <person name="Silverstein K.A.T."/>
            <person name="Beckman K.B."/>
            <person name="Gohl D.M."/>
        </authorList>
    </citation>
    <scope>NUCLEOTIDE SEQUENCE</scope>
    <source>
        <strain evidence="1">Duluth1</strain>
        <tissue evidence="1">Whole animal</tissue>
    </source>
</reference>
<accession>A0A9D4K424</accession>
<evidence type="ECO:0000313" key="1">
    <source>
        <dbReference type="EMBL" id="KAH3832572.1"/>
    </source>
</evidence>
<gene>
    <name evidence="1" type="ORF">DPMN_105864</name>
</gene>
<proteinExistence type="predicted"/>
<dbReference type="EMBL" id="JAIWYP010000004">
    <property type="protein sequence ID" value="KAH3832572.1"/>
    <property type="molecule type" value="Genomic_DNA"/>
</dbReference>
<comment type="caution">
    <text evidence="1">The sequence shown here is derived from an EMBL/GenBank/DDBJ whole genome shotgun (WGS) entry which is preliminary data.</text>
</comment>
<dbReference type="Proteomes" id="UP000828390">
    <property type="component" value="Unassembled WGS sequence"/>
</dbReference>
<dbReference type="AlphaFoldDB" id="A0A9D4K424"/>
<sequence>MRVEVQLWEVLVAVPQHLPSLDVGGPVLVPGLDQRQGTAQLGGRRLLERGEDRARPV</sequence>
<keyword evidence="2" id="KW-1185">Reference proteome</keyword>
<reference evidence="1" key="2">
    <citation type="submission" date="2020-11" db="EMBL/GenBank/DDBJ databases">
        <authorList>
            <person name="McCartney M.A."/>
            <person name="Auch B."/>
            <person name="Kono T."/>
            <person name="Mallez S."/>
            <person name="Becker A."/>
            <person name="Gohl D.M."/>
            <person name="Silverstein K.A.T."/>
            <person name="Koren S."/>
            <person name="Bechman K.B."/>
            <person name="Herman A."/>
            <person name="Abrahante J.E."/>
            <person name="Garbe J."/>
        </authorList>
    </citation>
    <scope>NUCLEOTIDE SEQUENCE</scope>
    <source>
        <strain evidence="1">Duluth1</strain>
        <tissue evidence="1">Whole animal</tissue>
    </source>
</reference>
<organism evidence="1 2">
    <name type="scientific">Dreissena polymorpha</name>
    <name type="common">Zebra mussel</name>
    <name type="synonym">Mytilus polymorpha</name>
    <dbReference type="NCBI Taxonomy" id="45954"/>
    <lineage>
        <taxon>Eukaryota</taxon>
        <taxon>Metazoa</taxon>
        <taxon>Spiralia</taxon>
        <taxon>Lophotrochozoa</taxon>
        <taxon>Mollusca</taxon>
        <taxon>Bivalvia</taxon>
        <taxon>Autobranchia</taxon>
        <taxon>Heteroconchia</taxon>
        <taxon>Euheterodonta</taxon>
        <taxon>Imparidentia</taxon>
        <taxon>Neoheterodontei</taxon>
        <taxon>Myida</taxon>
        <taxon>Dreissenoidea</taxon>
        <taxon>Dreissenidae</taxon>
        <taxon>Dreissena</taxon>
    </lineage>
</organism>
<evidence type="ECO:0000313" key="2">
    <source>
        <dbReference type="Proteomes" id="UP000828390"/>
    </source>
</evidence>
<name>A0A9D4K424_DREPO</name>